<dbReference type="Pfam" id="PF17940">
    <property type="entry name" value="TetR_C_31"/>
    <property type="match status" value="1"/>
</dbReference>
<proteinExistence type="predicted"/>
<feature type="DNA-binding region" description="H-T-H motif" evidence="2">
    <location>
        <begin position="38"/>
        <end position="57"/>
    </location>
</feature>
<evidence type="ECO:0000256" key="1">
    <source>
        <dbReference type="ARBA" id="ARBA00023125"/>
    </source>
</evidence>
<dbReference type="InterPro" id="IPR036271">
    <property type="entry name" value="Tet_transcr_reg_TetR-rel_C_sf"/>
</dbReference>
<dbReference type="InterPro" id="IPR001647">
    <property type="entry name" value="HTH_TetR"/>
</dbReference>
<sequence>MPKDEFVPRIDVRGPERRRQLIEATVRVLIRDGVAGVTHRSVSTEVGLPISATTYYFSTLESLLSATFRALFEAFIVDLGNRPRSGTTPSAGIDDVVDGLFSALAERADSYRVLNELQLVASRRPDLRVHSAIYWESWIQVVQDQLAVSSDTARAVIALFDGYIVAFLGTGRVPDRDHFRSTVAAIVGIDKAV</sequence>
<dbReference type="KEGG" id="gta:BCM27_04940"/>
<dbReference type="Proteomes" id="UP000247118">
    <property type="component" value="Chromosome"/>
</dbReference>
<dbReference type="GO" id="GO:0003677">
    <property type="term" value="F:DNA binding"/>
    <property type="evidence" value="ECO:0007669"/>
    <property type="project" value="UniProtKB-UniRule"/>
</dbReference>
<evidence type="ECO:0000313" key="5">
    <source>
        <dbReference type="Proteomes" id="UP000247118"/>
    </source>
</evidence>
<dbReference type="SUPFAM" id="SSF46689">
    <property type="entry name" value="Homeodomain-like"/>
    <property type="match status" value="1"/>
</dbReference>
<dbReference type="SUPFAM" id="SSF48498">
    <property type="entry name" value="Tetracyclin repressor-like, C-terminal domain"/>
    <property type="match status" value="1"/>
</dbReference>
<gene>
    <name evidence="4" type="ORF">DLJ61_04980</name>
</gene>
<evidence type="ECO:0000256" key="2">
    <source>
        <dbReference type="PROSITE-ProRule" id="PRU00335"/>
    </source>
</evidence>
<dbReference type="EMBL" id="CP029604">
    <property type="protein sequence ID" value="AWO82981.1"/>
    <property type="molecule type" value="Genomic_DNA"/>
</dbReference>
<feature type="domain" description="HTH tetR-type" evidence="3">
    <location>
        <begin position="15"/>
        <end position="75"/>
    </location>
</feature>
<dbReference type="InterPro" id="IPR009057">
    <property type="entry name" value="Homeodomain-like_sf"/>
</dbReference>
<evidence type="ECO:0000259" key="3">
    <source>
        <dbReference type="PROSITE" id="PS50977"/>
    </source>
</evidence>
<dbReference type="RefSeq" id="WP_004023180.1">
    <property type="nucleotide sequence ID" value="NZ_CABEIC010000002.1"/>
</dbReference>
<protein>
    <recommendedName>
        <fullName evidence="3">HTH tetR-type domain-containing protein</fullName>
    </recommendedName>
</protein>
<organism evidence="4 5">
    <name type="scientific">Gordonia terrae</name>
    <dbReference type="NCBI Taxonomy" id="2055"/>
    <lineage>
        <taxon>Bacteria</taxon>
        <taxon>Bacillati</taxon>
        <taxon>Actinomycetota</taxon>
        <taxon>Actinomycetes</taxon>
        <taxon>Mycobacteriales</taxon>
        <taxon>Gordoniaceae</taxon>
        <taxon>Gordonia</taxon>
    </lineage>
</organism>
<dbReference type="GeneID" id="32687092"/>
<accession>A0AAD0K597</accession>
<dbReference type="Gene3D" id="1.10.357.10">
    <property type="entry name" value="Tetracycline Repressor, domain 2"/>
    <property type="match status" value="1"/>
</dbReference>
<reference evidence="4 5" key="1">
    <citation type="submission" date="2018-05" db="EMBL/GenBank/DDBJ databases">
        <title>Complete genome sequence of Gordonia terrae NRRL B-16283.</title>
        <authorList>
            <person name="Garlena R.A."/>
            <person name="Russell D.A."/>
            <person name="Hatfull G.F."/>
        </authorList>
    </citation>
    <scope>NUCLEOTIDE SEQUENCE [LARGE SCALE GENOMIC DNA]</scope>
    <source>
        <strain evidence="4 5">NRRL B-16283</strain>
    </source>
</reference>
<name>A0AAD0K597_9ACTN</name>
<keyword evidence="1 2" id="KW-0238">DNA-binding</keyword>
<dbReference type="AlphaFoldDB" id="A0AAD0K597"/>
<dbReference type="PROSITE" id="PS50977">
    <property type="entry name" value="HTH_TETR_2"/>
    <property type="match status" value="1"/>
</dbReference>
<evidence type="ECO:0000313" key="4">
    <source>
        <dbReference type="EMBL" id="AWO82981.1"/>
    </source>
</evidence>
<dbReference type="InterPro" id="IPR041583">
    <property type="entry name" value="TetR_C_31"/>
</dbReference>